<dbReference type="AlphaFoldDB" id="A0A0A3IG44"/>
<protein>
    <submittedName>
        <fullName evidence="1">Uncharacterized protein</fullName>
    </submittedName>
</protein>
<keyword evidence="2" id="KW-1185">Reference proteome</keyword>
<gene>
    <name evidence="1" type="ORF">CD32_20755</name>
</gene>
<dbReference type="Proteomes" id="UP000030437">
    <property type="component" value="Unassembled WGS sequence"/>
</dbReference>
<evidence type="ECO:0000313" key="2">
    <source>
        <dbReference type="Proteomes" id="UP000030437"/>
    </source>
</evidence>
<accession>A0A0A3IG44</accession>
<dbReference type="EMBL" id="JPVP01000060">
    <property type="protein sequence ID" value="KGR81768.1"/>
    <property type="molecule type" value="Genomic_DNA"/>
</dbReference>
<name>A0A0A3IG44_9BACI</name>
<reference evidence="1 2" key="1">
    <citation type="submission" date="2014-02" db="EMBL/GenBank/DDBJ databases">
        <title>Draft genome sequence of Lysinibacillus odysseyi NBRC 100172.</title>
        <authorList>
            <person name="Zhang F."/>
            <person name="Wang G."/>
            <person name="Zhang L."/>
        </authorList>
    </citation>
    <scope>NUCLEOTIDE SEQUENCE [LARGE SCALE GENOMIC DNA]</scope>
    <source>
        <strain evidence="1 2">NBRC 100172</strain>
    </source>
</reference>
<dbReference type="STRING" id="1220589.CD32_20755"/>
<evidence type="ECO:0000313" key="1">
    <source>
        <dbReference type="EMBL" id="KGR81768.1"/>
    </source>
</evidence>
<proteinExistence type="predicted"/>
<organism evidence="1 2">
    <name type="scientific">Lysinibacillus odysseyi 34hs-1 = NBRC 100172</name>
    <dbReference type="NCBI Taxonomy" id="1220589"/>
    <lineage>
        <taxon>Bacteria</taxon>
        <taxon>Bacillati</taxon>
        <taxon>Bacillota</taxon>
        <taxon>Bacilli</taxon>
        <taxon>Bacillales</taxon>
        <taxon>Bacillaceae</taxon>
        <taxon>Lysinibacillus</taxon>
    </lineage>
</organism>
<comment type="caution">
    <text evidence="1">The sequence shown here is derived from an EMBL/GenBank/DDBJ whole genome shotgun (WGS) entry which is preliminary data.</text>
</comment>
<sequence>MEGYKKGFLVKNHKKGSISPSVFIVELKYSHGVYKRLVSFFIRLTMQFGTIRIGELIALLSKRI</sequence>